<gene>
    <name evidence="1" type="ORF">SLEP1_g54990</name>
</gene>
<evidence type="ECO:0000313" key="1">
    <source>
        <dbReference type="EMBL" id="GKV48164.1"/>
    </source>
</evidence>
<evidence type="ECO:0000313" key="2">
    <source>
        <dbReference type="Proteomes" id="UP001054252"/>
    </source>
</evidence>
<dbReference type="EMBL" id="BPVZ01000248">
    <property type="protein sequence ID" value="GKV48164.1"/>
    <property type="molecule type" value="Genomic_DNA"/>
</dbReference>
<name>A0AAV5MG93_9ROSI</name>
<proteinExistence type="predicted"/>
<organism evidence="1 2">
    <name type="scientific">Rubroshorea leprosula</name>
    <dbReference type="NCBI Taxonomy" id="152421"/>
    <lineage>
        <taxon>Eukaryota</taxon>
        <taxon>Viridiplantae</taxon>
        <taxon>Streptophyta</taxon>
        <taxon>Embryophyta</taxon>
        <taxon>Tracheophyta</taxon>
        <taxon>Spermatophyta</taxon>
        <taxon>Magnoliopsida</taxon>
        <taxon>eudicotyledons</taxon>
        <taxon>Gunneridae</taxon>
        <taxon>Pentapetalae</taxon>
        <taxon>rosids</taxon>
        <taxon>malvids</taxon>
        <taxon>Malvales</taxon>
        <taxon>Dipterocarpaceae</taxon>
        <taxon>Rubroshorea</taxon>
    </lineage>
</organism>
<accession>A0AAV5MG93</accession>
<keyword evidence="2" id="KW-1185">Reference proteome</keyword>
<protein>
    <submittedName>
        <fullName evidence="1">Uncharacterized protein</fullName>
    </submittedName>
</protein>
<dbReference type="Proteomes" id="UP001054252">
    <property type="component" value="Unassembled WGS sequence"/>
</dbReference>
<comment type="caution">
    <text evidence="1">The sequence shown here is derived from an EMBL/GenBank/DDBJ whole genome shotgun (WGS) entry which is preliminary data.</text>
</comment>
<sequence length="45" mass="5238">MSGWPWPYGNSTTTKELAACKMMFLGKPTNFNFKFNYCRSSCFPF</sequence>
<dbReference type="AlphaFoldDB" id="A0AAV5MG93"/>
<reference evidence="1 2" key="1">
    <citation type="journal article" date="2021" name="Commun. Biol.">
        <title>The genome of Shorea leprosula (Dipterocarpaceae) highlights the ecological relevance of drought in aseasonal tropical rainforests.</title>
        <authorList>
            <person name="Ng K.K.S."/>
            <person name="Kobayashi M.J."/>
            <person name="Fawcett J.A."/>
            <person name="Hatakeyama M."/>
            <person name="Paape T."/>
            <person name="Ng C.H."/>
            <person name="Ang C.C."/>
            <person name="Tnah L.H."/>
            <person name="Lee C.T."/>
            <person name="Nishiyama T."/>
            <person name="Sese J."/>
            <person name="O'Brien M.J."/>
            <person name="Copetti D."/>
            <person name="Mohd Noor M.I."/>
            <person name="Ong R.C."/>
            <person name="Putra M."/>
            <person name="Sireger I.Z."/>
            <person name="Indrioko S."/>
            <person name="Kosugi Y."/>
            <person name="Izuno A."/>
            <person name="Isagi Y."/>
            <person name="Lee S.L."/>
            <person name="Shimizu K.K."/>
        </authorList>
    </citation>
    <scope>NUCLEOTIDE SEQUENCE [LARGE SCALE GENOMIC DNA]</scope>
    <source>
        <strain evidence="1">214</strain>
    </source>
</reference>